<organism evidence="2 3">
    <name type="scientific">Pleurodeles waltl</name>
    <name type="common">Iberian ribbed newt</name>
    <dbReference type="NCBI Taxonomy" id="8319"/>
    <lineage>
        <taxon>Eukaryota</taxon>
        <taxon>Metazoa</taxon>
        <taxon>Chordata</taxon>
        <taxon>Craniata</taxon>
        <taxon>Vertebrata</taxon>
        <taxon>Euteleostomi</taxon>
        <taxon>Amphibia</taxon>
        <taxon>Batrachia</taxon>
        <taxon>Caudata</taxon>
        <taxon>Salamandroidea</taxon>
        <taxon>Salamandridae</taxon>
        <taxon>Pleurodelinae</taxon>
        <taxon>Pleurodeles</taxon>
    </lineage>
</organism>
<dbReference type="EMBL" id="JANPWB010000005">
    <property type="protein sequence ID" value="KAJ1188076.1"/>
    <property type="molecule type" value="Genomic_DNA"/>
</dbReference>
<name>A0AAV7UHI6_PLEWA</name>
<keyword evidence="3" id="KW-1185">Reference proteome</keyword>
<accession>A0AAV7UHI6</accession>
<reference evidence="2" key="1">
    <citation type="journal article" date="2022" name="bioRxiv">
        <title>Sequencing and chromosome-scale assembly of the giantPleurodeles waltlgenome.</title>
        <authorList>
            <person name="Brown T."/>
            <person name="Elewa A."/>
            <person name="Iarovenko S."/>
            <person name="Subramanian E."/>
            <person name="Araus A.J."/>
            <person name="Petzold A."/>
            <person name="Susuki M."/>
            <person name="Suzuki K.-i.T."/>
            <person name="Hayashi T."/>
            <person name="Toyoda A."/>
            <person name="Oliveira C."/>
            <person name="Osipova E."/>
            <person name="Leigh N.D."/>
            <person name="Simon A."/>
            <person name="Yun M.H."/>
        </authorList>
    </citation>
    <scope>NUCLEOTIDE SEQUENCE</scope>
    <source>
        <strain evidence="2">20211129_DDA</strain>
        <tissue evidence="2">Liver</tissue>
    </source>
</reference>
<evidence type="ECO:0000313" key="2">
    <source>
        <dbReference type="EMBL" id="KAJ1188076.1"/>
    </source>
</evidence>
<sequence>MVKRANKKRKGEETTVNSKKEKKTWDLRQQNQGCTAKKTQDPRQWNPGCAAEKMRDPRWRKKRSTTRQNTKMKE</sequence>
<evidence type="ECO:0000256" key="1">
    <source>
        <dbReference type="SAM" id="MobiDB-lite"/>
    </source>
</evidence>
<evidence type="ECO:0000313" key="3">
    <source>
        <dbReference type="Proteomes" id="UP001066276"/>
    </source>
</evidence>
<feature type="region of interest" description="Disordered" evidence="1">
    <location>
        <begin position="1"/>
        <end position="74"/>
    </location>
</feature>
<protein>
    <submittedName>
        <fullName evidence="2">Uncharacterized protein</fullName>
    </submittedName>
</protein>
<comment type="caution">
    <text evidence="2">The sequence shown here is derived from an EMBL/GenBank/DDBJ whole genome shotgun (WGS) entry which is preliminary data.</text>
</comment>
<gene>
    <name evidence="2" type="ORF">NDU88_004841</name>
</gene>
<dbReference type="AlphaFoldDB" id="A0AAV7UHI6"/>
<proteinExistence type="predicted"/>
<dbReference type="Proteomes" id="UP001066276">
    <property type="component" value="Chromosome 3_1"/>
</dbReference>